<keyword evidence="6" id="KW-0966">Cell projection</keyword>
<dbReference type="Gene3D" id="2.20.110.10">
    <property type="entry name" value="Histone H3 K4-specific methyltransferase SET7/9 N-terminal domain"/>
    <property type="match status" value="1"/>
</dbReference>
<organism evidence="7 8">
    <name type="scientific">Drosophila kikkawai</name>
    <name type="common">Fruit fly</name>
    <dbReference type="NCBI Taxonomy" id="30033"/>
    <lineage>
        <taxon>Eukaryota</taxon>
        <taxon>Metazoa</taxon>
        <taxon>Ecdysozoa</taxon>
        <taxon>Arthropoda</taxon>
        <taxon>Hexapoda</taxon>
        <taxon>Insecta</taxon>
        <taxon>Pterygota</taxon>
        <taxon>Neoptera</taxon>
        <taxon>Endopterygota</taxon>
        <taxon>Diptera</taxon>
        <taxon>Brachycera</taxon>
        <taxon>Muscomorpha</taxon>
        <taxon>Ephydroidea</taxon>
        <taxon>Drosophilidae</taxon>
        <taxon>Drosophila</taxon>
        <taxon>Sophophora</taxon>
    </lineage>
</organism>
<dbReference type="InterPro" id="IPR003409">
    <property type="entry name" value="MORN"/>
</dbReference>
<dbReference type="PANTHER" id="PTHR46437:SF1">
    <property type="entry name" value="MORN REPEAT-CONTAINING PROTEIN 5"/>
    <property type="match status" value="1"/>
</dbReference>
<evidence type="ECO:0000256" key="2">
    <source>
        <dbReference type="ARBA" id="ARBA00016322"/>
    </source>
</evidence>
<keyword evidence="7" id="KW-1185">Reference proteome</keyword>
<evidence type="ECO:0000256" key="1">
    <source>
        <dbReference type="ARBA" id="ARBA00004230"/>
    </source>
</evidence>
<evidence type="ECO:0000313" key="8">
    <source>
        <dbReference type="RefSeq" id="XP_017027974.3"/>
    </source>
</evidence>
<protein>
    <recommendedName>
        <fullName evidence="2">MORN repeat-containing protein 5</fullName>
    </recommendedName>
</protein>
<dbReference type="PANTHER" id="PTHR46437">
    <property type="entry name" value="MORN REPEAT-CONTAINING PROTEIN 5"/>
    <property type="match status" value="1"/>
</dbReference>
<gene>
    <name evidence="8" type="primary">LOC108078566</name>
</gene>
<keyword evidence="5" id="KW-0969">Cilium</keyword>
<sequence length="285" mass="32641">MTFFEKAAATRKESFLTGTQFFGKRNELGMQEFGTYIFPDGTQYDGDFKNNRFHGKGSIQTAGPDGVTFTVTHHHGRLTSIDKIEFNDRLDVDFEMKEDHTIGFKPWMYCTSQDRRFHGEITDTLEPVGPNSFRCKDGPNPPNLANNIFDLGFGLLSRQGFMLDTKTFSNRSFYLGSRKVRRWIRENCRHGTLVGHHLKQKVQAQFTREIIENNVKYSGCTRKNGIAPVHICRRSTSLDSFRSRKSTRVHLASTTDSCSSMADHLLNRHRPCATKIRRSKSESNV</sequence>
<evidence type="ECO:0000256" key="5">
    <source>
        <dbReference type="ARBA" id="ARBA00023069"/>
    </source>
</evidence>
<accession>A0A6P4IXA3</accession>
<dbReference type="Proteomes" id="UP001652661">
    <property type="component" value="Chromosome 3L"/>
</dbReference>
<dbReference type="GO" id="GO:0031514">
    <property type="term" value="C:motile cilium"/>
    <property type="evidence" value="ECO:0007669"/>
    <property type="project" value="UniProtKB-SubCell"/>
</dbReference>
<reference evidence="8" key="1">
    <citation type="submission" date="2025-08" db="UniProtKB">
        <authorList>
            <consortium name="RefSeq"/>
        </authorList>
    </citation>
    <scope>IDENTIFICATION</scope>
    <source>
        <strain evidence="8">14028-0561.14</strain>
        <tissue evidence="8">Whole fly</tissue>
    </source>
</reference>
<evidence type="ECO:0000256" key="4">
    <source>
        <dbReference type="ARBA" id="ARBA00022846"/>
    </source>
</evidence>
<dbReference type="GeneID" id="108078566"/>
<proteinExistence type="predicted"/>
<evidence type="ECO:0000256" key="6">
    <source>
        <dbReference type="ARBA" id="ARBA00023273"/>
    </source>
</evidence>
<name>A0A6P4IXA3_DROKI</name>
<dbReference type="Pfam" id="PF02493">
    <property type="entry name" value="MORN"/>
    <property type="match status" value="2"/>
</dbReference>
<dbReference type="RefSeq" id="XP_017027974.3">
    <property type="nucleotide sequence ID" value="XM_017172485.3"/>
</dbReference>
<evidence type="ECO:0000256" key="3">
    <source>
        <dbReference type="ARBA" id="ARBA00022737"/>
    </source>
</evidence>
<comment type="subcellular location">
    <subcellularLocation>
        <location evidence="1">Cell projection</location>
        <location evidence="1">Cilium</location>
        <location evidence="1">Flagellum</location>
    </subcellularLocation>
</comment>
<dbReference type="SUPFAM" id="SSF82185">
    <property type="entry name" value="Histone H3 K4-specific methyltransferase SET7/9 N-terminal domain"/>
    <property type="match status" value="1"/>
</dbReference>
<evidence type="ECO:0000313" key="7">
    <source>
        <dbReference type="Proteomes" id="UP001652661"/>
    </source>
</evidence>
<dbReference type="OrthoDB" id="300500at2759"/>
<dbReference type="AlphaFoldDB" id="A0A6P4IXA3"/>
<keyword evidence="3" id="KW-0677">Repeat</keyword>
<keyword evidence="4" id="KW-0282">Flagellum</keyword>
<dbReference type="InterPro" id="IPR042814">
    <property type="entry name" value="Morn5"/>
</dbReference>